<name>A0AAD5VTZ6_9AGAR</name>
<comment type="caution">
    <text evidence="1">The sequence shown here is derived from an EMBL/GenBank/DDBJ whole genome shotgun (WGS) entry which is preliminary data.</text>
</comment>
<gene>
    <name evidence="1" type="ORF">NP233_g4889</name>
</gene>
<dbReference type="Proteomes" id="UP001213000">
    <property type="component" value="Unassembled WGS sequence"/>
</dbReference>
<sequence length="487" mass="57734">MASPMDYECTWLHLLPLDIARLVFEKTMEDSPMPIHLSLVSRQVQHWYVATKFYQHVHPLIICFLVPRRVEPFIYRHLVFRDSITFRLFYRTFCQRRHSPTKSTAFFAEHVKTLYVLRDSAASTKQMIAIGRCLKSLRSVAGWDFSWGGQILSFLTHDCSTFPGVRIIHTDRGFHFTLRKEREAWRDEAERQRRAGLEDNLLRGWLGPRADEELDRDITKQVPGRIHGERREDPFPYKDLRRMSISVYALRPHRITLAHRMFRDITHLDIYYSLSFDWSSLTSMKHLTHIAVDMLTHARDLSLVETKEVMEELNTYFKAMPQLKAIIFACIEWWNAEFDIHDDAGGWVGPLNCSTDYWEISGPLIADDEYHLHYFTQLCLGMHDPRIVLGTVSDCLPDNHLLKEYLIDFNWPKNSYDWDFSIPAQLHRESWDRAEDIIERRKMERMERRRKAGKGPWVEFDIESERVEGEFGYADAVRRRWNEAHPN</sequence>
<organism evidence="1 2">
    <name type="scientific">Leucocoprinus birnbaumii</name>
    <dbReference type="NCBI Taxonomy" id="56174"/>
    <lineage>
        <taxon>Eukaryota</taxon>
        <taxon>Fungi</taxon>
        <taxon>Dikarya</taxon>
        <taxon>Basidiomycota</taxon>
        <taxon>Agaricomycotina</taxon>
        <taxon>Agaricomycetes</taxon>
        <taxon>Agaricomycetidae</taxon>
        <taxon>Agaricales</taxon>
        <taxon>Agaricineae</taxon>
        <taxon>Agaricaceae</taxon>
        <taxon>Leucocoprinus</taxon>
    </lineage>
</organism>
<dbReference type="EMBL" id="JANIEX010000275">
    <property type="protein sequence ID" value="KAJ3569682.1"/>
    <property type="molecule type" value="Genomic_DNA"/>
</dbReference>
<protein>
    <submittedName>
        <fullName evidence="1">Uncharacterized protein</fullName>
    </submittedName>
</protein>
<evidence type="ECO:0000313" key="2">
    <source>
        <dbReference type="Proteomes" id="UP001213000"/>
    </source>
</evidence>
<proteinExistence type="predicted"/>
<reference evidence="1" key="1">
    <citation type="submission" date="2022-07" db="EMBL/GenBank/DDBJ databases">
        <title>Genome Sequence of Leucocoprinus birnbaumii.</title>
        <authorList>
            <person name="Buettner E."/>
        </authorList>
    </citation>
    <scope>NUCLEOTIDE SEQUENCE</scope>
    <source>
        <strain evidence="1">VT141</strain>
    </source>
</reference>
<keyword evidence="2" id="KW-1185">Reference proteome</keyword>
<evidence type="ECO:0000313" key="1">
    <source>
        <dbReference type="EMBL" id="KAJ3569682.1"/>
    </source>
</evidence>
<dbReference type="AlphaFoldDB" id="A0AAD5VTZ6"/>
<accession>A0AAD5VTZ6</accession>